<protein>
    <submittedName>
        <fullName evidence="1">Uncharacterized protein</fullName>
    </submittedName>
</protein>
<dbReference type="AlphaFoldDB" id="K4CRT6"/>
<proteinExistence type="predicted"/>
<reference evidence="1" key="1">
    <citation type="journal article" date="2012" name="Nature">
        <title>The tomato genome sequence provides insights into fleshy fruit evolution.</title>
        <authorList>
            <consortium name="Tomato Genome Consortium"/>
        </authorList>
    </citation>
    <scope>NUCLEOTIDE SEQUENCE [LARGE SCALE GENOMIC DNA]</scope>
    <source>
        <strain evidence="1">cv. Heinz 1706</strain>
    </source>
</reference>
<evidence type="ECO:0000313" key="2">
    <source>
        <dbReference type="Proteomes" id="UP000004994"/>
    </source>
</evidence>
<name>K4CRT6_SOLLC</name>
<keyword evidence="2" id="KW-1185">Reference proteome</keyword>
<accession>K4CRT6</accession>
<dbReference type="Proteomes" id="UP000004994">
    <property type="component" value="Chromosome 9"/>
</dbReference>
<dbReference type="Gramene" id="Solyc09g014600.1.1">
    <property type="protein sequence ID" value="Solyc09g014600.1.1"/>
    <property type="gene ID" value="Solyc09g014600.1"/>
</dbReference>
<dbReference type="InParanoid" id="K4CRT6"/>
<evidence type="ECO:0000313" key="1">
    <source>
        <dbReference type="EnsemblPlants" id="Solyc09g014600.1.1"/>
    </source>
</evidence>
<reference evidence="1" key="2">
    <citation type="submission" date="2013-04" db="UniProtKB">
        <authorList>
            <consortium name="EnsemblPlants"/>
        </authorList>
    </citation>
    <scope>IDENTIFICATION</scope>
    <source>
        <strain evidence="1">cv. Heinz 1706</strain>
    </source>
</reference>
<organism evidence="1">
    <name type="scientific">Solanum lycopersicum</name>
    <name type="common">Tomato</name>
    <name type="synonym">Lycopersicon esculentum</name>
    <dbReference type="NCBI Taxonomy" id="4081"/>
    <lineage>
        <taxon>Eukaryota</taxon>
        <taxon>Viridiplantae</taxon>
        <taxon>Streptophyta</taxon>
        <taxon>Embryophyta</taxon>
        <taxon>Tracheophyta</taxon>
        <taxon>Spermatophyta</taxon>
        <taxon>Magnoliopsida</taxon>
        <taxon>eudicotyledons</taxon>
        <taxon>Gunneridae</taxon>
        <taxon>Pentapetalae</taxon>
        <taxon>asterids</taxon>
        <taxon>lamiids</taxon>
        <taxon>Solanales</taxon>
        <taxon>Solanaceae</taxon>
        <taxon>Solanoideae</taxon>
        <taxon>Solaneae</taxon>
        <taxon>Solanum</taxon>
        <taxon>Solanum subgen. Lycopersicon</taxon>
    </lineage>
</organism>
<dbReference type="HOGENOM" id="CLU_3160982_0_0_1"/>
<sequence length="48" mass="5494">MNLSVAAMENQKVKLMYSHGGKFNFVLMIINYPILAANAKFYKCTSEY</sequence>
<dbReference type="PaxDb" id="4081-Solyc09g014600.1.1"/>
<dbReference type="EnsemblPlants" id="Solyc09g014600.1.1">
    <property type="protein sequence ID" value="Solyc09g014600.1.1"/>
    <property type="gene ID" value="Solyc09g014600.1"/>
</dbReference>